<gene>
    <name evidence="4" type="ORF">KP509_36G064400</name>
</gene>
<name>A0A8T2QEE9_CERRI</name>
<evidence type="ECO:0000256" key="2">
    <source>
        <dbReference type="SAM" id="MobiDB-lite"/>
    </source>
</evidence>
<feature type="chain" id="PRO_5035856630" evidence="3">
    <location>
        <begin position="21"/>
        <end position="249"/>
    </location>
</feature>
<evidence type="ECO:0000256" key="1">
    <source>
        <dbReference type="ARBA" id="ARBA00022729"/>
    </source>
</evidence>
<sequence>MTHCISRVLVLLLAASLTVATQTSADKERRHPPGHEPPPSPSTPPPSPPPPQSPPPPPPASPPPSPSPPPTTSSPPPPLSPPPPHSPPPPTPGPPPPHTTPAPPPKHPHPHPPPKRVALSLAVNGVVLCQSCLNVGTKSLIGATPLKGVKVGLVCENGQYKSYSGKSGRFSFFVGYFDFRRYDPVKSCRVLLISSSSGYCSRKTFINYSRFGAMLRFDGRARGIMFYSVRPLAFAPSRPCYRAKPKPKH</sequence>
<comment type="caution">
    <text evidence="4">The sequence shown here is derived from an EMBL/GenBank/DDBJ whole genome shotgun (WGS) entry which is preliminary data.</text>
</comment>
<dbReference type="PANTHER" id="PTHR33470:SF29">
    <property type="entry name" value="POLLEN OLE E 1 ALLERGEN AND EXTENSIN FAMILY PROTEIN"/>
    <property type="match status" value="1"/>
</dbReference>
<feature type="region of interest" description="Disordered" evidence="2">
    <location>
        <begin position="22"/>
        <end position="116"/>
    </location>
</feature>
<dbReference type="OrthoDB" id="665669at2759"/>
<protein>
    <submittedName>
        <fullName evidence="4">Uncharacterized protein</fullName>
    </submittedName>
</protein>
<dbReference type="AlphaFoldDB" id="A0A8T2QEE9"/>
<dbReference type="EMBL" id="CM035441">
    <property type="protein sequence ID" value="KAH7281813.1"/>
    <property type="molecule type" value="Genomic_DNA"/>
</dbReference>
<dbReference type="Proteomes" id="UP000825935">
    <property type="component" value="Chromosome 36"/>
</dbReference>
<dbReference type="PANTHER" id="PTHR33470">
    <property type="entry name" value="OS01G0164075 PROTEIN"/>
    <property type="match status" value="1"/>
</dbReference>
<evidence type="ECO:0000313" key="4">
    <source>
        <dbReference type="EMBL" id="KAH7281813.1"/>
    </source>
</evidence>
<feature type="signal peptide" evidence="3">
    <location>
        <begin position="1"/>
        <end position="20"/>
    </location>
</feature>
<feature type="compositionally biased region" description="Basic and acidic residues" evidence="2">
    <location>
        <begin position="25"/>
        <end position="34"/>
    </location>
</feature>
<evidence type="ECO:0000313" key="5">
    <source>
        <dbReference type="Proteomes" id="UP000825935"/>
    </source>
</evidence>
<dbReference type="OMA" id="HKLATSH"/>
<keyword evidence="5" id="KW-1185">Reference proteome</keyword>
<organism evidence="4 5">
    <name type="scientific">Ceratopteris richardii</name>
    <name type="common">Triangle waterfern</name>
    <dbReference type="NCBI Taxonomy" id="49495"/>
    <lineage>
        <taxon>Eukaryota</taxon>
        <taxon>Viridiplantae</taxon>
        <taxon>Streptophyta</taxon>
        <taxon>Embryophyta</taxon>
        <taxon>Tracheophyta</taxon>
        <taxon>Polypodiopsida</taxon>
        <taxon>Polypodiidae</taxon>
        <taxon>Polypodiales</taxon>
        <taxon>Pteridineae</taxon>
        <taxon>Pteridaceae</taxon>
        <taxon>Parkerioideae</taxon>
        <taxon>Ceratopteris</taxon>
    </lineage>
</organism>
<dbReference type="PRINTS" id="PR01217">
    <property type="entry name" value="PRICHEXTENSN"/>
</dbReference>
<dbReference type="GO" id="GO:0071944">
    <property type="term" value="C:cell periphery"/>
    <property type="evidence" value="ECO:0007669"/>
    <property type="project" value="TreeGrafter"/>
</dbReference>
<keyword evidence="1 3" id="KW-0732">Signal</keyword>
<accession>A0A8T2QEE9</accession>
<evidence type="ECO:0000256" key="3">
    <source>
        <dbReference type="SAM" id="SignalP"/>
    </source>
</evidence>
<feature type="compositionally biased region" description="Pro residues" evidence="2">
    <location>
        <begin position="35"/>
        <end position="105"/>
    </location>
</feature>
<reference evidence="4" key="1">
    <citation type="submission" date="2021-08" db="EMBL/GenBank/DDBJ databases">
        <title>WGS assembly of Ceratopteris richardii.</title>
        <authorList>
            <person name="Marchant D.B."/>
            <person name="Chen G."/>
            <person name="Jenkins J."/>
            <person name="Shu S."/>
            <person name="Leebens-Mack J."/>
            <person name="Grimwood J."/>
            <person name="Schmutz J."/>
            <person name="Soltis P."/>
            <person name="Soltis D."/>
            <person name="Chen Z.-H."/>
        </authorList>
    </citation>
    <scope>NUCLEOTIDE SEQUENCE</scope>
    <source>
        <strain evidence="4">Whitten #5841</strain>
        <tissue evidence="4">Leaf</tissue>
    </source>
</reference>
<dbReference type="Pfam" id="PF01190">
    <property type="entry name" value="Pollen_Ole_e_1"/>
    <property type="match status" value="1"/>
</dbReference>
<proteinExistence type="predicted"/>